<evidence type="ECO:0000259" key="2">
    <source>
        <dbReference type="PROSITE" id="PS50894"/>
    </source>
</evidence>
<keyword evidence="1" id="KW-0597">Phosphoprotein</keyword>
<organism evidence="3 4">
    <name type="scientific">Galbibacter marinus</name>
    <dbReference type="NCBI Taxonomy" id="555500"/>
    <lineage>
        <taxon>Bacteria</taxon>
        <taxon>Pseudomonadati</taxon>
        <taxon>Bacteroidota</taxon>
        <taxon>Flavobacteriia</taxon>
        <taxon>Flavobacteriales</taxon>
        <taxon>Flavobacteriaceae</taxon>
        <taxon>Galbibacter</taxon>
    </lineage>
</organism>
<name>K2PSW3_9FLAO</name>
<dbReference type="GO" id="GO:0004672">
    <property type="term" value="F:protein kinase activity"/>
    <property type="evidence" value="ECO:0007669"/>
    <property type="project" value="UniProtKB-ARBA"/>
</dbReference>
<dbReference type="GO" id="GO:0000160">
    <property type="term" value="P:phosphorelay signal transduction system"/>
    <property type="evidence" value="ECO:0007669"/>
    <property type="project" value="InterPro"/>
</dbReference>
<evidence type="ECO:0000313" key="3">
    <source>
        <dbReference type="EMBL" id="EKF54674.1"/>
    </source>
</evidence>
<proteinExistence type="predicted"/>
<dbReference type="InterPro" id="IPR008207">
    <property type="entry name" value="Sig_transdc_His_kin_Hpt_dom"/>
</dbReference>
<dbReference type="eggNOG" id="COG2198">
    <property type="taxonomic scope" value="Bacteria"/>
</dbReference>
<dbReference type="SUPFAM" id="SSF47226">
    <property type="entry name" value="Histidine-containing phosphotransfer domain, HPT domain"/>
    <property type="match status" value="1"/>
</dbReference>
<dbReference type="Pfam" id="PF01627">
    <property type="entry name" value="Hpt"/>
    <property type="match status" value="1"/>
</dbReference>
<gene>
    <name evidence="3" type="ORF">I215_11404</name>
</gene>
<feature type="domain" description="HPt" evidence="2">
    <location>
        <begin position="15"/>
        <end position="109"/>
    </location>
</feature>
<protein>
    <submittedName>
        <fullName evidence="3">Hpt domain-containing protein</fullName>
    </submittedName>
</protein>
<accession>K2PSW3</accession>
<keyword evidence="4" id="KW-1185">Reference proteome</keyword>
<comment type="caution">
    <text evidence="3">The sequence shown here is derived from an EMBL/GenBank/DDBJ whole genome shotgun (WGS) entry which is preliminary data.</text>
</comment>
<sequence>MKYNLDKLNELSGGDKEFNQTIITTFLQETPEDFKGLEKAIDTQDFSAIYQYAHKIKPNADLLGIDKLKDQMLTIESHARGDMDIESIKGLSTSASIEFQAAYQELNNYIK</sequence>
<dbReference type="OrthoDB" id="7478530at2"/>
<dbReference type="EMBL" id="AMSG01000017">
    <property type="protein sequence ID" value="EKF54674.1"/>
    <property type="molecule type" value="Genomic_DNA"/>
</dbReference>
<dbReference type="PROSITE" id="PS50894">
    <property type="entry name" value="HPT"/>
    <property type="match status" value="1"/>
</dbReference>
<dbReference type="STRING" id="555500.I215_11404"/>
<reference evidence="3 4" key="1">
    <citation type="journal article" date="2012" name="J. Bacteriol.">
        <title>Genome Sequence of Galbibacter marinum Type Strain ck-I2-15.</title>
        <authorList>
            <person name="Lai Q."/>
            <person name="Li C."/>
            <person name="Shao Z."/>
        </authorList>
    </citation>
    <scope>NUCLEOTIDE SEQUENCE [LARGE SCALE GENOMIC DNA]</scope>
    <source>
        <strain evidence="4">ck-I2-15</strain>
    </source>
</reference>
<dbReference type="RefSeq" id="WP_008992120.1">
    <property type="nucleotide sequence ID" value="NZ_AMSG01000017.1"/>
</dbReference>
<dbReference type="InterPro" id="IPR036641">
    <property type="entry name" value="HPT_dom_sf"/>
</dbReference>
<dbReference type="Gene3D" id="1.20.120.160">
    <property type="entry name" value="HPT domain"/>
    <property type="match status" value="1"/>
</dbReference>
<evidence type="ECO:0000313" key="4">
    <source>
        <dbReference type="Proteomes" id="UP000007364"/>
    </source>
</evidence>
<evidence type="ECO:0000256" key="1">
    <source>
        <dbReference type="PROSITE-ProRule" id="PRU00110"/>
    </source>
</evidence>
<feature type="modified residue" description="Phosphohistidine" evidence="1">
    <location>
        <position position="54"/>
    </location>
</feature>
<dbReference type="Proteomes" id="UP000007364">
    <property type="component" value="Unassembled WGS sequence"/>
</dbReference>
<dbReference type="AlphaFoldDB" id="K2PSW3"/>